<reference evidence="10 11" key="1">
    <citation type="submission" date="2021-08" db="EMBL/GenBank/DDBJ databases">
        <authorList>
            <person name="Tuo L."/>
        </authorList>
    </citation>
    <scope>NUCLEOTIDE SEQUENCE [LARGE SCALE GENOMIC DNA]</scope>
    <source>
        <strain evidence="10 11">JCM 31229</strain>
    </source>
</reference>
<dbReference type="EMBL" id="JAINVV010000002">
    <property type="protein sequence ID" value="MBY8821369.1"/>
    <property type="molecule type" value="Genomic_DNA"/>
</dbReference>
<proteinExistence type="inferred from homology"/>
<evidence type="ECO:0000256" key="1">
    <source>
        <dbReference type="ARBA" id="ARBA00004496"/>
    </source>
</evidence>
<keyword evidence="11" id="KW-1185">Reference proteome</keyword>
<dbReference type="EC" id="4.2.1.59" evidence="9"/>
<dbReference type="HAMAP" id="MF_00406">
    <property type="entry name" value="FabZ"/>
    <property type="match status" value="1"/>
</dbReference>
<dbReference type="SUPFAM" id="SSF54637">
    <property type="entry name" value="Thioesterase/thiol ester dehydrase-isomerase"/>
    <property type="match status" value="1"/>
</dbReference>
<dbReference type="CDD" id="cd01288">
    <property type="entry name" value="FabZ"/>
    <property type="match status" value="1"/>
</dbReference>
<evidence type="ECO:0000256" key="7">
    <source>
        <dbReference type="ARBA" id="ARBA00023239"/>
    </source>
</evidence>
<evidence type="ECO:0000256" key="8">
    <source>
        <dbReference type="ARBA" id="ARBA00025049"/>
    </source>
</evidence>
<comment type="function">
    <text evidence="8 9">Involved in unsaturated fatty acids biosynthesis. Catalyzes the dehydration of short chain beta-hydroxyacyl-ACPs and long chain saturated and unsaturated beta-hydroxyacyl-ACPs.</text>
</comment>
<evidence type="ECO:0000313" key="11">
    <source>
        <dbReference type="Proteomes" id="UP000706039"/>
    </source>
</evidence>
<dbReference type="PANTHER" id="PTHR30272:SF1">
    <property type="entry name" value="3-HYDROXYACYL-[ACYL-CARRIER-PROTEIN] DEHYDRATASE"/>
    <property type="match status" value="1"/>
</dbReference>
<evidence type="ECO:0000256" key="3">
    <source>
        <dbReference type="ARBA" id="ARBA00022490"/>
    </source>
</evidence>
<sequence>MSEDATQKPAIGPLDVRRVMAALPHRYPLLLVDRVEEIIPDRSIRAIKAVTINEQFFQGHFPGRPIMPGVLVVEALAQAAGVLAVESLGLSGSGKLVYFMSIDGVKFRKPVEPGILLTLQVEFIQKRARVCKFAGKALIDGELAAECEFTAMIADPPQD</sequence>
<accession>A0ABS7PMV1</accession>
<evidence type="ECO:0000256" key="5">
    <source>
        <dbReference type="ARBA" id="ARBA00022556"/>
    </source>
</evidence>
<organism evidence="10 11">
    <name type="scientific">Sphingomonas colocasiae</name>
    <dbReference type="NCBI Taxonomy" id="1848973"/>
    <lineage>
        <taxon>Bacteria</taxon>
        <taxon>Pseudomonadati</taxon>
        <taxon>Pseudomonadota</taxon>
        <taxon>Alphaproteobacteria</taxon>
        <taxon>Sphingomonadales</taxon>
        <taxon>Sphingomonadaceae</taxon>
        <taxon>Sphingomonas</taxon>
    </lineage>
</organism>
<comment type="catalytic activity">
    <reaction evidence="9">
        <text>a (3R)-hydroxyacyl-[ACP] = a (2E)-enoyl-[ACP] + H2O</text>
        <dbReference type="Rhea" id="RHEA:13097"/>
        <dbReference type="Rhea" id="RHEA-COMP:9925"/>
        <dbReference type="Rhea" id="RHEA-COMP:9945"/>
        <dbReference type="ChEBI" id="CHEBI:15377"/>
        <dbReference type="ChEBI" id="CHEBI:78784"/>
        <dbReference type="ChEBI" id="CHEBI:78827"/>
        <dbReference type="EC" id="4.2.1.59"/>
    </reaction>
</comment>
<keyword evidence="7 9" id="KW-0456">Lyase</keyword>
<feature type="active site" evidence="9">
    <location>
        <position position="60"/>
    </location>
</feature>
<evidence type="ECO:0000256" key="4">
    <source>
        <dbReference type="ARBA" id="ARBA00022516"/>
    </source>
</evidence>
<name>A0ABS7PMV1_9SPHN</name>
<dbReference type="GO" id="GO:0019171">
    <property type="term" value="F:(3R)-hydroxyacyl-[acyl-carrier-protein] dehydratase activity"/>
    <property type="evidence" value="ECO:0007669"/>
    <property type="project" value="UniProtKB-EC"/>
</dbReference>
<dbReference type="NCBIfam" id="TIGR01750">
    <property type="entry name" value="fabZ"/>
    <property type="match status" value="1"/>
</dbReference>
<keyword evidence="3 9" id="KW-0963">Cytoplasm</keyword>
<dbReference type="NCBIfam" id="NF000582">
    <property type="entry name" value="PRK00006.1"/>
    <property type="match status" value="1"/>
</dbReference>
<dbReference type="PANTHER" id="PTHR30272">
    <property type="entry name" value="3-HYDROXYACYL-[ACYL-CARRIER-PROTEIN] DEHYDRATASE"/>
    <property type="match status" value="1"/>
</dbReference>
<dbReference type="InterPro" id="IPR029069">
    <property type="entry name" value="HotDog_dom_sf"/>
</dbReference>
<dbReference type="InterPro" id="IPR010084">
    <property type="entry name" value="FabZ"/>
</dbReference>
<keyword evidence="5 9" id="KW-0441">Lipid A biosynthesis</keyword>
<dbReference type="InterPro" id="IPR013114">
    <property type="entry name" value="FabA_FabZ"/>
</dbReference>
<comment type="similarity">
    <text evidence="2 9">Belongs to the thioester dehydratase family. FabZ subfamily.</text>
</comment>
<dbReference type="Gene3D" id="3.10.129.10">
    <property type="entry name" value="Hotdog Thioesterase"/>
    <property type="match status" value="1"/>
</dbReference>
<dbReference type="Proteomes" id="UP000706039">
    <property type="component" value="Unassembled WGS sequence"/>
</dbReference>
<evidence type="ECO:0000256" key="6">
    <source>
        <dbReference type="ARBA" id="ARBA00023098"/>
    </source>
</evidence>
<dbReference type="RefSeq" id="WP_222988484.1">
    <property type="nucleotide sequence ID" value="NZ_JAINVV010000002.1"/>
</dbReference>
<comment type="caution">
    <text evidence="10">The sequence shown here is derived from an EMBL/GenBank/DDBJ whole genome shotgun (WGS) entry which is preliminary data.</text>
</comment>
<evidence type="ECO:0000313" key="10">
    <source>
        <dbReference type="EMBL" id="MBY8821369.1"/>
    </source>
</evidence>
<keyword evidence="6 9" id="KW-0443">Lipid metabolism</keyword>
<dbReference type="Pfam" id="PF07977">
    <property type="entry name" value="FabA"/>
    <property type="match status" value="1"/>
</dbReference>
<protein>
    <recommendedName>
        <fullName evidence="9">3-hydroxyacyl-[acyl-carrier-protein] dehydratase FabZ</fullName>
        <ecNumber evidence="9">4.2.1.59</ecNumber>
    </recommendedName>
    <alternativeName>
        <fullName evidence="9">(3R)-hydroxymyristoyl-[acyl-carrier-protein] dehydratase</fullName>
        <shortName evidence="9">(3R)-hydroxymyristoyl-ACP dehydrase</shortName>
    </alternativeName>
    <alternativeName>
        <fullName evidence="9">Beta-hydroxyacyl-ACP dehydratase</fullName>
    </alternativeName>
</protein>
<gene>
    <name evidence="9 10" type="primary">fabZ</name>
    <name evidence="10" type="ORF">K7G82_03640</name>
</gene>
<evidence type="ECO:0000256" key="9">
    <source>
        <dbReference type="HAMAP-Rule" id="MF_00406"/>
    </source>
</evidence>
<comment type="subcellular location">
    <subcellularLocation>
        <location evidence="1 9">Cytoplasm</location>
    </subcellularLocation>
</comment>
<evidence type="ECO:0000256" key="2">
    <source>
        <dbReference type="ARBA" id="ARBA00009174"/>
    </source>
</evidence>
<keyword evidence="4 9" id="KW-0444">Lipid biosynthesis</keyword>